<dbReference type="SMART" id="SM01057">
    <property type="entry name" value="Carb_anhydrase"/>
    <property type="match status" value="1"/>
</dbReference>
<dbReference type="EMBL" id="CAJOBA010001038">
    <property type="protein sequence ID" value="CAF3572235.1"/>
    <property type="molecule type" value="Genomic_DNA"/>
</dbReference>
<dbReference type="FunFam" id="3.10.200.10:FF:000003">
    <property type="entry name" value="Carbonic anhydrase 12"/>
    <property type="match status" value="1"/>
</dbReference>
<evidence type="ECO:0000256" key="8">
    <source>
        <dbReference type="ARBA" id="ARBA00023180"/>
    </source>
</evidence>
<sequence length="331" mass="38519">MKTGINDNNDVKQNGYDDKRHFNGENEFHQQNYDQLKQKTNNSNEQENKEQEQKHERTPERKSHKLEWGYSILNGPTTWSKLYPELKAKRFQSPIQINTDQTTFDTELKNQPFVFKYDDDCCQTLENTGHSFQVSGKGNSCITGGPVKDEYRFLQFHMHWGANDLEGSEHVVNGSRYPAELHIVNWNTTKYSVPKDAAGSENFDGLMVLGVLVKISFNDNPDMEKLLKLFSKIPYKGDKTNIDSTLSMNSLLPKDISSYYTYNGSLTVPMCDESVKWIVFKEKIFMSRRQLDQLRRLKHCCKSDAHDHSNIYLNYRPVMPLNNRTVYRSFP</sequence>
<dbReference type="InterPro" id="IPR036398">
    <property type="entry name" value="CA_dom_sf"/>
</dbReference>
<dbReference type="InterPro" id="IPR001148">
    <property type="entry name" value="CA_dom"/>
</dbReference>
<dbReference type="Proteomes" id="UP000682733">
    <property type="component" value="Unassembled WGS sequence"/>
</dbReference>
<comment type="cofactor">
    <cofactor evidence="1 11">
        <name>Zn(2+)</name>
        <dbReference type="ChEBI" id="CHEBI:29105"/>
    </cofactor>
</comment>
<comment type="subcellular location">
    <subcellularLocation>
        <location evidence="2">Secreted</location>
        <location evidence="2">Extracellular space</location>
        <location evidence="2">Extracellular matrix</location>
    </subcellularLocation>
</comment>
<dbReference type="GO" id="GO:0005737">
    <property type="term" value="C:cytoplasm"/>
    <property type="evidence" value="ECO:0007669"/>
    <property type="project" value="TreeGrafter"/>
</dbReference>
<evidence type="ECO:0000256" key="11">
    <source>
        <dbReference type="RuleBase" id="RU367011"/>
    </source>
</evidence>
<evidence type="ECO:0000256" key="1">
    <source>
        <dbReference type="ARBA" id="ARBA00001947"/>
    </source>
</evidence>
<evidence type="ECO:0000313" key="15">
    <source>
        <dbReference type="EMBL" id="CAF0806250.1"/>
    </source>
</evidence>
<evidence type="ECO:0000256" key="3">
    <source>
        <dbReference type="ARBA" id="ARBA00010718"/>
    </source>
</evidence>
<evidence type="ECO:0000313" key="14">
    <source>
        <dbReference type="EMBL" id="CAF0789762.1"/>
    </source>
</evidence>
<keyword evidence="9 11" id="KW-0456">Lyase</keyword>
<feature type="compositionally biased region" description="Basic and acidic residues" evidence="12">
    <location>
        <begin position="46"/>
        <end position="63"/>
    </location>
</feature>
<comment type="catalytic activity">
    <reaction evidence="10 11">
        <text>hydrogencarbonate + H(+) = CO2 + H2O</text>
        <dbReference type="Rhea" id="RHEA:10748"/>
        <dbReference type="ChEBI" id="CHEBI:15377"/>
        <dbReference type="ChEBI" id="CHEBI:15378"/>
        <dbReference type="ChEBI" id="CHEBI:16526"/>
        <dbReference type="ChEBI" id="CHEBI:17544"/>
        <dbReference type="EC" id="4.2.1.1"/>
    </reaction>
</comment>
<keyword evidence="18" id="KW-1185">Reference proteome</keyword>
<proteinExistence type="inferred from homology"/>
<dbReference type="Proteomes" id="UP000663829">
    <property type="component" value="Unassembled WGS sequence"/>
</dbReference>
<evidence type="ECO:0000259" key="13">
    <source>
        <dbReference type="PROSITE" id="PS51144"/>
    </source>
</evidence>
<evidence type="ECO:0000256" key="10">
    <source>
        <dbReference type="ARBA" id="ARBA00048348"/>
    </source>
</evidence>
<dbReference type="AlphaFoldDB" id="A0A813SW86"/>
<evidence type="ECO:0000256" key="2">
    <source>
        <dbReference type="ARBA" id="ARBA00004498"/>
    </source>
</evidence>
<dbReference type="InterPro" id="IPR023561">
    <property type="entry name" value="Carbonic_anhydrase_a-class"/>
</dbReference>
<name>A0A813SW86_9BILA</name>
<feature type="domain" description="Alpha-carbonic anhydrase" evidence="13">
    <location>
        <begin position="66"/>
        <end position="330"/>
    </location>
</feature>
<dbReference type="GO" id="GO:0004089">
    <property type="term" value="F:carbonate dehydratase activity"/>
    <property type="evidence" value="ECO:0007669"/>
    <property type="project" value="UniProtKB-UniRule"/>
</dbReference>
<keyword evidence="7 11" id="KW-0862">Zinc</keyword>
<keyword evidence="5" id="KW-0964">Secreted</keyword>
<dbReference type="PANTHER" id="PTHR18952:SF141">
    <property type="entry name" value="CARBONIC ANHYDRASE"/>
    <property type="match status" value="1"/>
</dbReference>
<evidence type="ECO:0000256" key="6">
    <source>
        <dbReference type="ARBA" id="ARBA00022723"/>
    </source>
</evidence>
<dbReference type="EC" id="4.2.1.1" evidence="4 11"/>
<evidence type="ECO:0000313" key="17">
    <source>
        <dbReference type="EMBL" id="CAF3591674.1"/>
    </source>
</evidence>
<evidence type="ECO:0000256" key="7">
    <source>
        <dbReference type="ARBA" id="ARBA00022833"/>
    </source>
</evidence>
<protein>
    <recommendedName>
        <fullName evidence="4 11">Carbonic anhydrase</fullName>
        <ecNumber evidence="4 11">4.2.1.1</ecNumber>
    </recommendedName>
</protein>
<dbReference type="Gene3D" id="3.10.200.10">
    <property type="entry name" value="Alpha carbonic anhydrase"/>
    <property type="match status" value="1"/>
</dbReference>
<organism evidence="15 18">
    <name type="scientific">Didymodactylos carnosus</name>
    <dbReference type="NCBI Taxonomy" id="1234261"/>
    <lineage>
        <taxon>Eukaryota</taxon>
        <taxon>Metazoa</taxon>
        <taxon>Spiralia</taxon>
        <taxon>Gnathifera</taxon>
        <taxon>Rotifera</taxon>
        <taxon>Eurotatoria</taxon>
        <taxon>Bdelloidea</taxon>
        <taxon>Philodinida</taxon>
        <taxon>Philodinidae</taxon>
        <taxon>Didymodactylos</taxon>
    </lineage>
</organism>
<dbReference type="EMBL" id="CAJNOQ010000484">
    <property type="protein sequence ID" value="CAF0806250.1"/>
    <property type="molecule type" value="Genomic_DNA"/>
</dbReference>
<feature type="region of interest" description="Disordered" evidence="12">
    <location>
        <begin position="1"/>
        <end position="63"/>
    </location>
</feature>
<evidence type="ECO:0000256" key="5">
    <source>
        <dbReference type="ARBA" id="ARBA00022530"/>
    </source>
</evidence>
<comment type="function">
    <text evidence="11">Reversible hydration of carbon dioxide.</text>
</comment>
<dbReference type="GO" id="GO:0008270">
    <property type="term" value="F:zinc ion binding"/>
    <property type="evidence" value="ECO:0007669"/>
    <property type="project" value="UniProtKB-UniRule"/>
</dbReference>
<evidence type="ECO:0000256" key="9">
    <source>
        <dbReference type="ARBA" id="ARBA00023239"/>
    </source>
</evidence>
<dbReference type="EMBL" id="CAJNOK010001038">
    <property type="protein sequence ID" value="CAF0789762.1"/>
    <property type="molecule type" value="Genomic_DNA"/>
</dbReference>
<evidence type="ECO:0000256" key="12">
    <source>
        <dbReference type="SAM" id="MobiDB-lite"/>
    </source>
</evidence>
<dbReference type="Pfam" id="PF00194">
    <property type="entry name" value="Carb_anhydrase"/>
    <property type="match status" value="1"/>
</dbReference>
<dbReference type="Proteomes" id="UP000681722">
    <property type="component" value="Unassembled WGS sequence"/>
</dbReference>
<dbReference type="PROSITE" id="PS51144">
    <property type="entry name" value="ALPHA_CA_2"/>
    <property type="match status" value="1"/>
</dbReference>
<keyword evidence="5" id="KW-0272">Extracellular matrix</keyword>
<comment type="caution">
    <text evidence="15">The sequence shown here is derived from an EMBL/GenBank/DDBJ whole genome shotgun (WGS) entry which is preliminary data.</text>
</comment>
<evidence type="ECO:0000313" key="16">
    <source>
        <dbReference type="EMBL" id="CAF3572235.1"/>
    </source>
</evidence>
<dbReference type="OrthoDB" id="429145at2759"/>
<dbReference type="Proteomes" id="UP000677228">
    <property type="component" value="Unassembled WGS sequence"/>
</dbReference>
<evidence type="ECO:0000256" key="4">
    <source>
        <dbReference type="ARBA" id="ARBA00012925"/>
    </source>
</evidence>
<dbReference type="EMBL" id="CAJOBC010000484">
    <property type="protein sequence ID" value="CAF3591674.1"/>
    <property type="molecule type" value="Genomic_DNA"/>
</dbReference>
<dbReference type="PROSITE" id="PS00162">
    <property type="entry name" value="ALPHA_CA_1"/>
    <property type="match status" value="1"/>
</dbReference>
<dbReference type="PANTHER" id="PTHR18952">
    <property type="entry name" value="CARBONIC ANHYDRASE"/>
    <property type="match status" value="1"/>
</dbReference>
<dbReference type="SUPFAM" id="SSF51069">
    <property type="entry name" value="Carbonic anhydrase"/>
    <property type="match status" value="1"/>
</dbReference>
<keyword evidence="6 11" id="KW-0479">Metal-binding</keyword>
<gene>
    <name evidence="15" type="ORF">GPM918_LOCUS3788</name>
    <name evidence="14" type="ORF">OVA965_LOCUS4070</name>
    <name evidence="17" type="ORF">SRO942_LOCUS3788</name>
    <name evidence="16" type="ORF">TMI583_LOCUS4068</name>
</gene>
<dbReference type="CDD" id="cd00326">
    <property type="entry name" value="alpha_CA"/>
    <property type="match status" value="1"/>
</dbReference>
<keyword evidence="8" id="KW-0325">Glycoprotein</keyword>
<accession>A0A813SW86</accession>
<comment type="similarity">
    <text evidence="3 11">Belongs to the alpha-carbonic anhydrase family.</text>
</comment>
<dbReference type="InterPro" id="IPR018338">
    <property type="entry name" value="Carbonic_anhydrase_a-class_CS"/>
</dbReference>
<evidence type="ECO:0000313" key="18">
    <source>
        <dbReference type="Proteomes" id="UP000663829"/>
    </source>
</evidence>
<feature type="compositionally biased region" description="Polar residues" evidence="12">
    <location>
        <begin position="1"/>
        <end position="12"/>
    </location>
</feature>
<feature type="compositionally biased region" description="Basic and acidic residues" evidence="12">
    <location>
        <begin position="15"/>
        <end position="28"/>
    </location>
</feature>
<reference evidence="15" key="1">
    <citation type="submission" date="2021-02" db="EMBL/GenBank/DDBJ databases">
        <authorList>
            <person name="Nowell W R."/>
        </authorList>
    </citation>
    <scope>NUCLEOTIDE SEQUENCE</scope>
</reference>